<gene>
    <name evidence="1" type="ORF">RPERSI_LOCUS2010</name>
</gene>
<accession>A0ACA9L4A2</accession>
<evidence type="ECO:0000313" key="2">
    <source>
        <dbReference type="Proteomes" id="UP000789920"/>
    </source>
</evidence>
<organism evidence="1 2">
    <name type="scientific">Racocetra persica</name>
    <dbReference type="NCBI Taxonomy" id="160502"/>
    <lineage>
        <taxon>Eukaryota</taxon>
        <taxon>Fungi</taxon>
        <taxon>Fungi incertae sedis</taxon>
        <taxon>Mucoromycota</taxon>
        <taxon>Glomeromycotina</taxon>
        <taxon>Glomeromycetes</taxon>
        <taxon>Diversisporales</taxon>
        <taxon>Gigasporaceae</taxon>
        <taxon>Racocetra</taxon>
    </lineage>
</organism>
<keyword evidence="2" id="KW-1185">Reference proteome</keyword>
<comment type="caution">
    <text evidence="1">The sequence shown here is derived from an EMBL/GenBank/DDBJ whole genome shotgun (WGS) entry which is preliminary data.</text>
</comment>
<dbReference type="Proteomes" id="UP000789920">
    <property type="component" value="Unassembled WGS sequence"/>
</dbReference>
<protein>
    <submittedName>
        <fullName evidence="1">8135_t:CDS:1</fullName>
    </submittedName>
</protein>
<evidence type="ECO:0000313" key="1">
    <source>
        <dbReference type="EMBL" id="CAG8505341.1"/>
    </source>
</evidence>
<name>A0ACA9L4A2_9GLOM</name>
<feature type="non-terminal residue" evidence="1">
    <location>
        <position position="89"/>
    </location>
</feature>
<proteinExistence type="predicted"/>
<reference evidence="1" key="1">
    <citation type="submission" date="2021-06" db="EMBL/GenBank/DDBJ databases">
        <authorList>
            <person name="Kallberg Y."/>
            <person name="Tangrot J."/>
            <person name="Rosling A."/>
        </authorList>
    </citation>
    <scope>NUCLEOTIDE SEQUENCE</scope>
    <source>
        <strain evidence="1">MA461A</strain>
    </source>
</reference>
<sequence>MDYFAPIIENRDEEEFEHIDNLDNSFDLDQDQFKNFTKLLYLARKLMSLGLHINNYATCSACNKLYEPKYPNYIMSKMRQPCNQQLAKE</sequence>
<dbReference type="EMBL" id="CAJVQC010002082">
    <property type="protein sequence ID" value="CAG8505341.1"/>
    <property type="molecule type" value="Genomic_DNA"/>
</dbReference>